<feature type="region of interest" description="Disordered" evidence="1">
    <location>
        <begin position="25"/>
        <end position="74"/>
    </location>
</feature>
<gene>
    <name evidence="4" type="ordered locus">MODMU_0822</name>
</gene>
<evidence type="ECO:0000313" key="4">
    <source>
        <dbReference type="EMBL" id="CCH86273.1"/>
    </source>
</evidence>
<dbReference type="KEGG" id="mmar:MODMU_0822"/>
<dbReference type="Proteomes" id="UP000006461">
    <property type="component" value="Chromosome"/>
</dbReference>
<evidence type="ECO:0000256" key="1">
    <source>
        <dbReference type="SAM" id="MobiDB-lite"/>
    </source>
</evidence>
<feature type="chain" id="PRO_5038344800" description="DUF7282 domain-containing protein" evidence="2">
    <location>
        <begin position="27"/>
        <end position="173"/>
    </location>
</feature>
<evidence type="ECO:0000259" key="3">
    <source>
        <dbReference type="Pfam" id="PF23951"/>
    </source>
</evidence>
<feature type="signal peptide" evidence="2">
    <location>
        <begin position="1"/>
        <end position="26"/>
    </location>
</feature>
<dbReference type="PROSITE" id="PS51257">
    <property type="entry name" value="PROKAR_LIPOPROTEIN"/>
    <property type="match status" value="1"/>
</dbReference>
<evidence type="ECO:0000313" key="5">
    <source>
        <dbReference type="Proteomes" id="UP000006461"/>
    </source>
</evidence>
<dbReference type="InterPro" id="IPR055706">
    <property type="entry name" value="Slg1/2_DUF7282"/>
</dbReference>
<protein>
    <recommendedName>
        <fullName evidence="3">DUF7282 domain-containing protein</fullName>
    </recommendedName>
</protein>
<accession>I4ESB0</accession>
<evidence type="ECO:0000256" key="2">
    <source>
        <dbReference type="SAM" id="SignalP"/>
    </source>
</evidence>
<reference evidence="4 5" key="1">
    <citation type="journal article" date="2012" name="J. Bacteriol.">
        <title>Genome Sequence of Radiation-Resistant Modestobacter marinus Strain BC501, a Representative Actinobacterium That Thrives on Calcareous Stone Surfaces.</title>
        <authorList>
            <person name="Normand P."/>
            <person name="Gury J."/>
            <person name="Pujic P."/>
            <person name="Chouaia B."/>
            <person name="Crotti E."/>
            <person name="Brusetti L."/>
            <person name="Daffonchio D."/>
            <person name="Vacherie B."/>
            <person name="Barbe V."/>
            <person name="Medigue C."/>
            <person name="Calteau A."/>
            <person name="Ghodhbane-Gtari F."/>
            <person name="Essoussi I."/>
            <person name="Nouioui I."/>
            <person name="Abbassi-Ghozzi I."/>
            <person name="Gtari M."/>
        </authorList>
    </citation>
    <scope>NUCLEOTIDE SEQUENCE [LARGE SCALE GENOMIC DNA]</scope>
    <source>
        <strain evidence="5">BC 501</strain>
    </source>
</reference>
<organism evidence="4 5">
    <name type="scientific">Modestobacter italicus (strain DSM 44449 / CECT 9708 / BC 501)</name>
    <dbReference type="NCBI Taxonomy" id="2732864"/>
    <lineage>
        <taxon>Bacteria</taxon>
        <taxon>Bacillati</taxon>
        <taxon>Actinomycetota</taxon>
        <taxon>Actinomycetes</taxon>
        <taxon>Geodermatophilales</taxon>
        <taxon>Geodermatophilaceae</taxon>
        <taxon>Modestobacter</taxon>
    </lineage>
</organism>
<dbReference type="Pfam" id="PF23951">
    <property type="entry name" value="DUF7282"/>
    <property type="match status" value="1"/>
</dbReference>
<proteinExistence type="predicted"/>
<dbReference type="HOGENOM" id="CLU_1545898_0_0_11"/>
<name>I4ESB0_MODI5</name>
<feature type="domain" description="DUF7282" evidence="3">
    <location>
        <begin position="57"/>
        <end position="152"/>
    </location>
</feature>
<keyword evidence="2" id="KW-0732">Signal</keyword>
<dbReference type="STRING" id="477641.MODMU_0822"/>
<feature type="compositionally biased region" description="Acidic residues" evidence="1">
    <location>
        <begin position="130"/>
        <end position="144"/>
    </location>
</feature>
<feature type="region of interest" description="Disordered" evidence="1">
    <location>
        <begin position="128"/>
        <end position="173"/>
    </location>
</feature>
<dbReference type="AlphaFoldDB" id="I4ESB0"/>
<feature type="compositionally biased region" description="Acidic residues" evidence="1">
    <location>
        <begin position="152"/>
        <end position="165"/>
    </location>
</feature>
<sequence length="173" mass="17103">MTRCRRSLLVLPTAAALILLSGCGDDAPEGDAPASSPATAGETTVAPEGESGSDQQADLEFEDQSGDGSSVVVDTVSAPQGGFVVVTAEGADAPLGSVQVQVGTTDDVQVPLDTPLTASTDLTATLVADTDGDGAFDPTADEAVPEPISGDDSSDDASDDTDVVDDGAAYSLG</sequence>
<dbReference type="EMBL" id="FO203431">
    <property type="protein sequence ID" value="CCH86273.1"/>
    <property type="molecule type" value="Genomic_DNA"/>
</dbReference>
<keyword evidence="5" id="KW-1185">Reference proteome</keyword>